<name>A0AAE9GB43_9LEPT</name>
<dbReference type="Proteomes" id="UP000829829">
    <property type="component" value="Chromosome 1"/>
</dbReference>
<evidence type="ECO:0000313" key="1">
    <source>
        <dbReference type="EMBL" id="UOG56869.1"/>
    </source>
</evidence>
<evidence type="ECO:0000313" key="2">
    <source>
        <dbReference type="Proteomes" id="UP000829829"/>
    </source>
</evidence>
<protein>
    <submittedName>
        <fullName evidence="1">Uncharacterized protein</fullName>
    </submittedName>
</protein>
<sequence length="63" mass="7413">MIKRKSFMKRLSFNLLTIAASPVSEKLKQNSFSEYNQILKYKILSPKAARPEYKMIYRTIVAQ</sequence>
<gene>
    <name evidence="1" type="ORF">MAL03_01180</name>
</gene>
<organism evidence="1 2">
    <name type="scientific">Leptospira noguchii</name>
    <dbReference type="NCBI Taxonomy" id="28182"/>
    <lineage>
        <taxon>Bacteria</taxon>
        <taxon>Pseudomonadati</taxon>
        <taxon>Spirochaetota</taxon>
        <taxon>Spirochaetia</taxon>
        <taxon>Leptospirales</taxon>
        <taxon>Leptospiraceae</taxon>
        <taxon>Leptospira</taxon>
    </lineage>
</organism>
<proteinExistence type="predicted"/>
<dbReference type="EMBL" id="CP091957">
    <property type="protein sequence ID" value="UOG56869.1"/>
    <property type="molecule type" value="Genomic_DNA"/>
</dbReference>
<accession>A0AAE9GB43</accession>
<dbReference type="RefSeq" id="WP_243815578.1">
    <property type="nucleotide sequence ID" value="NZ_CP091928.1"/>
</dbReference>
<dbReference type="AlphaFoldDB" id="A0AAE9GB43"/>
<reference evidence="1" key="1">
    <citation type="submission" date="2022-02" db="EMBL/GenBank/DDBJ databases">
        <title>The genetically variable rfb locus in Leptospira is a mobile cassette and a molecular signature of serovar identity.</title>
        <authorList>
            <person name="Nieves C."/>
            <person name="Vincent A.T."/>
            <person name="Zarantonelli L."/>
            <person name="Picardeau M."/>
            <person name="Veyrier F.J."/>
            <person name="Buschiazzo A."/>
        </authorList>
    </citation>
    <scope>NUCLEOTIDE SEQUENCE</scope>
    <source>
        <strain evidence="1">IP1512017</strain>
    </source>
</reference>